<keyword evidence="7" id="KW-0653">Protein transport</keyword>
<organism evidence="12 13">
    <name type="scientific">Gracilimonas halophila</name>
    <dbReference type="NCBI Taxonomy" id="1834464"/>
    <lineage>
        <taxon>Bacteria</taxon>
        <taxon>Pseudomonadati</taxon>
        <taxon>Balneolota</taxon>
        <taxon>Balneolia</taxon>
        <taxon>Balneolales</taxon>
        <taxon>Balneolaceae</taxon>
        <taxon>Gracilimonas</taxon>
    </lineage>
</organism>
<evidence type="ECO:0000256" key="2">
    <source>
        <dbReference type="ARBA" id="ARBA00006555"/>
    </source>
</evidence>
<evidence type="ECO:0000256" key="10">
    <source>
        <dbReference type="SAM" id="Phobius"/>
    </source>
</evidence>
<dbReference type="NCBIfam" id="TIGR01352">
    <property type="entry name" value="tonB_Cterm"/>
    <property type="match status" value="1"/>
</dbReference>
<comment type="caution">
    <text evidence="12">The sequence shown here is derived from an EMBL/GenBank/DDBJ whole genome shotgun (WGS) entry which is preliminary data.</text>
</comment>
<comment type="similarity">
    <text evidence="2">Belongs to the TonB family.</text>
</comment>
<keyword evidence="6 10" id="KW-0812">Transmembrane</keyword>
<reference evidence="13" key="1">
    <citation type="journal article" date="2019" name="Int. J. Syst. Evol. Microbiol.">
        <title>The Global Catalogue of Microorganisms (GCM) 10K type strain sequencing project: providing services to taxonomists for standard genome sequencing and annotation.</title>
        <authorList>
            <consortium name="The Broad Institute Genomics Platform"/>
            <consortium name="The Broad Institute Genome Sequencing Center for Infectious Disease"/>
            <person name="Wu L."/>
            <person name="Ma J."/>
        </authorList>
    </citation>
    <scope>NUCLEOTIDE SEQUENCE [LARGE SCALE GENOMIC DNA]</scope>
    <source>
        <strain evidence="13">KCTC 52042</strain>
    </source>
</reference>
<evidence type="ECO:0000256" key="5">
    <source>
        <dbReference type="ARBA" id="ARBA00022519"/>
    </source>
</evidence>
<dbReference type="Pfam" id="PF03544">
    <property type="entry name" value="TonB_C"/>
    <property type="match status" value="1"/>
</dbReference>
<evidence type="ECO:0000256" key="7">
    <source>
        <dbReference type="ARBA" id="ARBA00022927"/>
    </source>
</evidence>
<dbReference type="PROSITE" id="PS52015">
    <property type="entry name" value="TONB_CTD"/>
    <property type="match status" value="1"/>
</dbReference>
<dbReference type="Gene3D" id="3.30.1150.10">
    <property type="match status" value="1"/>
</dbReference>
<dbReference type="EMBL" id="JBHULI010000022">
    <property type="protein sequence ID" value="MFD2531854.1"/>
    <property type="molecule type" value="Genomic_DNA"/>
</dbReference>
<proteinExistence type="inferred from homology"/>
<feature type="transmembrane region" description="Helical" evidence="10">
    <location>
        <begin position="16"/>
        <end position="37"/>
    </location>
</feature>
<keyword evidence="4" id="KW-1003">Cell membrane</keyword>
<keyword evidence="8 10" id="KW-1133">Transmembrane helix</keyword>
<accession>A0ABW5JGI0</accession>
<evidence type="ECO:0000256" key="4">
    <source>
        <dbReference type="ARBA" id="ARBA00022475"/>
    </source>
</evidence>
<dbReference type="Proteomes" id="UP001597460">
    <property type="component" value="Unassembled WGS sequence"/>
</dbReference>
<dbReference type="InterPro" id="IPR003538">
    <property type="entry name" value="TonB"/>
</dbReference>
<evidence type="ECO:0000313" key="13">
    <source>
        <dbReference type="Proteomes" id="UP001597460"/>
    </source>
</evidence>
<sequence length="214" mass="23875">MKLSRRKIDLRKNYPIFFELGLIGALLISIAAFRFHLPSNSQSSSNIEIKEEPPVTLSPITIQKKPAPPPVLARIPVEIPNDDPIDPPAIDFADFNDPPSALDLPPETDDSDELEVLEIAEFMPKMEGGLEALYNDIKYPELAKRNGIEGIVIAEFIITEKGKIEDLKIVRGIGGGCDEEVLRVIKLQSFTPGIQNGNLVKVRMKQVVHFRLQR</sequence>
<dbReference type="InterPro" id="IPR006260">
    <property type="entry name" value="TonB/TolA_C"/>
</dbReference>
<keyword evidence="3" id="KW-0813">Transport</keyword>
<comment type="subcellular location">
    <subcellularLocation>
        <location evidence="1">Cell inner membrane</location>
        <topology evidence="1">Single-pass membrane protein</topology>
        <orientation evidence="1">Periplasmic side</orientation>
    </subcellularLocation>
</comment>
<dbReference type="SUPFAM" id="SSF74653">
    <property type="entry name" value="TolA/TonB C-terminal domain"/>
    <property type="match status" value="1"/>
</dbReference>
<evidence type="ECO:0000259" key="11">
    <source>
        <dbReference type="PROSITE" id="PS52015"/>
    </source>
</evidence>
<dbReference type="PANTHER" id="PTHR33446:SF2">
    <property type="entry name" value="PROTEIN TONB"/>
    <property type="match status" value="1"/>
</dbReference>
<evidence type="ECO:0000256" key="8">
    <source>
        <dbReference type="ARBA" id="ARBA00022989"/>
    </source>
</evidence>
<keyword evidence="5" id="KW-0997">Cell inner membrane</keyword>
<keyword evidence="9 10" id="KW-0472">Membrane</keyword>
<evidence type="ECO:0000256" key="9">
    <source>
        <dbReference type="ARBA" id="ARBA00023136"/>
    </source>
</evidence>
<evidence type="ECO:0000256" key="1">
    <source>
        <dbReference type="ARBA" id="ARBA00004383"/>
    </source>
</evidence>
<dbReference type="PANTHER" id="PTHR33446">
    <property type="entry name" value="PROTEIN TONB-RELATED"/>
    <property type="match status" value="1"/>
</dbReference>
<dbReference type="InterPro" id="IPR037682">
    <property type="entry name" value="TonB_C"/>
</dbReference>
<dbReference type="PRINTS" id="PR01374">
    <property type="entry name" value="TONBPROTEIN"/>
</dbReference>
<gene>
    <name evidence="12" type="ORF">ACFSVN_05305</name>
</gene>
<protein>
    <submittedName>
        <fullName evidence="12">Energy transducer TonB</fullName>
    </submittedName>
</protein>
<keyword evidence="13" id="KW-1185">Reference proteome</keyword>
<evidence type="ECO:0000313" key="12">
    <source>
        <dbReference type="EMBL" id="MFD2531854.1"/>
    </source>
</evidence>
<evidence type="ECO:0000256" key="3">
    <source>
        <dbReference type="ARBA" id="ARBA00022448"/>
    </source>
</evidence>
<feature type="domain" description="TonB C-terminal" evidence="11">
    <location>
        <begin position="124"/>
        <end position="214"/>
    </location>
</feature>
<evidence type="ECO:0000256" key="6">
    <source>
        <dbReference type="ARBA" id="ARBA00022692"/>
    </source>
</evidence>
<dbReference type="InterPro" id="IPR051045">
    <property type="entry name" value="TonB-dependent_transducer"/>
</dbReference>
<dbReference type="RefSeq" id="WP_390299648.1">
    <property type="nucleotide sequence ID" value="NZ_JBHULI010000022.1"/>
</dbReference>
<name>A0ABW5JGI0_9BACT</name>